<proteinExistence type="inferred from homology"/>
<dbReference type="Proteomes" id="UP001065373">
    <property type="component" value="Chromosome"/>
</dbReference>
<gene>
    <name evidence="5" type="ORF">N5910_00610</name>
    <name evidence="4" type="ORF">U2150_06655</name>
</gene>
<keyword evidence="1 2" id="KW-0535">Nitrogen fixation</keyword>
<dbReference type="InterPro" id="IPR050152">
    <property type="entry name" value="ChlB/BchB/BchZ"/>
</dbReference>
<feature type="domain" description="Nitrogenase/oxidoreductase component 1" evidence="3">
    <location>
        <begin position="21"/>
        <end position="445"/>
    </location>
</feature>
<dbReference type="GO" id="GO:0016163">
    <property type="term" value="F:nitrogenase activity"/>
    <property type="evidence" value="ECO:0007669"/>
    <property type="project" value="InterPro"/>
</dbReference>
<dbReference type="PROSITE" id="PS00699">
    <property type="entry name" value="NITROGENASE_1_1"/>
    <property type="match status" value="1"/>
</dbReference>
<protein>
    <submittedName>
        <fullName evidence="4">Nitrogenase component 1</fullName>
    </submittedName>
    <submittedName>
        <fullName evidence="5">Nitrogenase molybdenum-iron protein subunit beta</fullName>
    </submittedName>
</protein>
<dbReference type="SUPFAM" id="SSF53807">
    <property type="entry name" value="Helical backbone' metal receptor"/>
    <property type="match status" value="1"/>
</dbReference>
<dbReference type="Gene3D" id="1.20.89.10">
    <property type="entry name" value="Nitrogenase Molybdenum-iron Protein, subunit B, domain 4"/>
    <property type="match status" value="1"/>
</dbReference>
<evidence type="ECO:0000313" key="4">
    <source>
        <dbReference type="EMBL" id="MEJ8543166.1"/>
    </source>
</evidence>
<dbReference type="PANTHER" id="PTHR33712:SF7">
    <property type="entry name" value="LIGHT-INDEPENDENT PROTOCHLOROPHYLLIDE REDUCTASE SUBUNIT B"/>
    <property type="match status" value="1"/>
</dbReference>
<comment type="similarity">
    <text evidence="2">Belongs to the NifD/NifK/NifE/NifN family.</text>
</comment>
<dbReference type="EMBL" id="CP104550">
    <property type="protein sequence ID" value="UXH31840.1"/>
    <property type="molecule type" value="Genomic_DNA"/>
</dbReference>
<dbReference type="GeneID" id="75105708"/>
<sequence length="459" mass="50925">MSEIKVKERGRELIVNPLVTCQPFGAMFATLGINRALPIVHGSQGCSTFVRYSLNRHFREPAEIAVTSLHEDAAVFGGRSNLINGVKNLVKRFKPDLVGIVTTCSSEIIGDDVEGFMGVAESELREELGENFETRIIYISTPSFVENHFRGYGNAIRAFVDGLADEKTDQNGKLNIIPGIVNPGDIREIKHIIKLMGLDSIILTDTSDPFDSPLRPSATARMPFYPKGGTGVSEIEDSSNSLGTISMTMYGADAADSLQKRFDVPSEHCMPLGVKNTDEFLRTIMRLADADVKDEVLDERGLLIDSMADLSSRYLFGRTAAVYGDPDMVAGISRFLCELGMVPRYVCTGTDHPAFRDAMKTVASESMEHVNLMPDSDLRALERELMEEPVDILIGNSDGRLIARDLNIPIVRVGYPVYDRAGYHRIPIVGYRGGLNLLNRITNTVLREYYEPEHWKLQQ</sequence>
<reference evidence="4 6" key="2">
    <citation type="submission" date="2023-12" db="EMBL/GenBank/DDBJ databases">
        <title>Phenotypic and Genomic Characterization of Methanothermobacter wolfeii Strain BSEL, a CO2-Capturing Archaeon with Minimal Nutrient Requirements.</title>
        <authorList>
            <person name="Ale Enriquez F."/>
            <person name="Ahring B.K."/>
        </authorList>
    </citation>
    <scope>NUCLEOTIDE SEQUENCE [LARGE SCALE GENOMIC DNA]</scope>
    <source>
        <strain evidence="4 6">BSEL-1</strain>
    </source>
</reference>
<evidence type="ECO:0000259" key="3">
    <source>
        <dbReference type="Pfam" id="PF00148"/>
    </source>
</evidence>
<dbReference type="Gene3D" id="3.40.50.1980">
    <property type="entry name" value="Nitrogenase molybdenum iron protein domain"/>
    <property type="match status" value="3"/>
</dbReference>
<organism evidence="5">
    <name type="scientific">Methanothermobacter wolfeii</name>
    <name type="common">Methanobacterium wolfei</name>
    <dbReference type="NCBI Taxonomy" id="145261"/>
    <lineage>
        <taxon>Archaea</taxon>
        <taxon>Methanobacteriati</taxon>
        <taxon>Methanobacteriota</taxon>
        <taxon>Methanomada group</taxon>
        <taxon>Methanobacteria</taxon>
        <taxon>Methanobacteriales</taxon>
        <taxon>Methanobacteriaceae</taxon>
        <taxon>Methanothermobacter</taxon>
    </lineage>
</organism>
<dbReference type="InterPro" id="IPR000318">
    <property type="entry name" value="Nase_comp1_CS"/>
</dbReference>
<accession>A0A9E7RT62</accession>
<dbReference type="KEGG" id="mwo:MWSIV6_0107"/>
<dbReference type="RefSeq" id="WP_074358289.1">
    <property type="nucleotide sequence ID" value="NZ_CP104550.1"/>
</dbReference>
<reference evidence="5" key="1">
    <citation type="submission" date="2022-09" db="EMBL/GenBank/DDBJ databases">
        <title>Characterization of three MwoI isoschizomers from sequenced genome and metagenomes.</title>
        <authorList>
            <person name="Fomenkov A."/>
            <person name="Xu S.Y."/>
            <person name="Roberts R.J."/>
        </authorList>
    </citation>
    <scope>NUCLEOTIDE SEQUENCE</scope>
    <source>
        <strain evidence="5">DSM 2970</strain>
    </source>
</reference>
<evidence type="ECO:0000313" key="6">
    <source>
        <dbReference type="Proteomes" id="UP001369247"/>
    </source>
</evidence>
<name>A0A9E7RT62_METWO</name>
<evidence type="ECO:0000256" key="1">
    <source>
        <dbReference type="ARBA" id="ARBA00023231"/>
    </source>
</evidence>
<evidence type="ECO:0000256" key="2">
    <source>
        <dbReference type="RuleBase" id="RU004021"/>
    </source>
</evidence>
<dbReference type="CDD" id="cd01965">
    <property type="entry name" value="Nitrogenase_MoFe_beta_like"/>
    <property type="match status" value="1"/>
</dbReference>
<dbReference type="EMBL" id="JAXUHJ010000010">
    <property type="protein sequence ID" value="MEJ8543166.1"/>
    <property type="molecule type" value="Genomic_DNA"/>
</dbReference>
<dbReference type="PANTHER" id="PTHR33712">
    <property type="entry name" value="LIGHT-INDEPENDENT PROTOCHLOROPHYLLIDE REDUCTASE SUBUNIT B"/>
    <property type="match status" value="1"/>
</dbReference>
<evidence type="ECO:0000313" key="5">
    <source>
        <dbReference type="EMBL" id="UXH31840.1"/>
    </source>
</evidence>
<dbReference type="InterPro" id="IPR000510">
    <property type="entry name" value="Nase/OxRdtase_comp1"/>
</dbReference>
<keyword evidence="6" id="KW-1185">Reference proteome</keyword>
<dbReference type="Pfam" id="PF00148">
    <property type="entry name" value="Oxidored_nitro"/>
    <property type="match status" value="1"/>
</dbReference>
<dbReference type="PROSITE" id="PS00090">
    <property type="entry name" value="NITROGENASE_1_2"/>
    <property type="match status" value="1"/>
</dbReference>
<dbReference type="AlphaFoldDB" id="A0A9E7RT62"/>
<dbReference type="Proteomes" id="UP001369247">
    <property type="component" value="Unassembled WGS sequence"/>
</dbReference>